<evidence type="ECO:0000259" key="1">
    <source>
        <dbReference type="Pfam" id="PF02036"/>
    </source>
</evidence>
<name>A0AAU7ARV3_9ACTN</name>
<dbReference type="Gene3D" id="3.30.1050.10">
    <property type="entry name" value="SCP2 sterol-binding domain"/>
    <property type="match status" value="2"/>
</dbReference>
<dbReference type="Pfam" id="PF02036">
    <property type="entry name" value="SCP2"/>
    <property type="match status" value="2"/>
</dbReference>
<reference evidence="2" key="1">
    <citation type="submission" date="2022-12" db="EMBL/GenBank/DDBJ databases">
        <title>Paraconexibacter alkalitolerans sp. nov. and Baekduia alba sp. nov., isolated from soil and emended description of the genera Paraconexibacter (Chun et al., 2020) and Baekduia (An et al., 2020).</title>
        <authorList>
            <person name="Vieira S."/>
            <person name="Huber K.J."/>
            <person name="Geppert A."/>
            <person name="Wolf J."/>
            <person name="Neumann-Schaal M."/>
            <person name="Muesken M."/>
            <person name="Overmann J."/>
        </authorList>
    </citation>
    <scope>NUCLEOTIDE SEQUENCE</scope>
    <source>
        <strain evidence="2">AEG42_29</strain>
    </source>
</reference>
<dbReference type="InterPro" id="IPR036527">
    <property type="entry name" value="SCP2_sterol-bd_dom_sf"/>
</dbReference>
<evidence type="ECO:0000313" key="2">
    <source>
        <dbReference type="EMBL" id="XAY04384.1"/>
    </source>
</evidence>
<dbReference type="RefSeq" id="WP_354700924.1">
    <property type="nucleotide sequence ID" value="NZ_CP114014.1"/>
</dbReference>
<accession>A0AAU7ARV3</accession>
<sequence>MSTPTDARDAATLAQLAALAAADPAAVAPADLAAVVAATPLAELRAAAAGSLRDLTIDIVLDRLPEFVAPERWTGAPVCLALRLTGRAGGGSDTVVLRLDGVTATADRATGAATTVDPVDVTIEADALDLLLLVTGQEHAALLYLRGGLRLEGEVRLAIAAAGCFHIPGAASSNRDGHDGTTDLDPLAIDANAVAAVVRDLSDKALRQRMAGGVRDIVLGEIFARFADHLRRDRTADVDAAIAWRITGREDGGVDEFVTHIDHGAVVLAEPGSLKPRVSIQVEAADFLRLVTGNANPAMMFMRRKISVRGDLGFAAQLTGMFRIPS</sequence>
<organism evidence="2">
    <name type="scientific">Paraconexibacter sp. AEG42_29</name>
    <dbReference type="NCBI Taxonomy" id="2997339"/>
    <lineage>
        <taxon>Bacteria</taxon>
        <taxon>Bacillati</taxon>
        <taxon>Actinomycetota</taxon>
        <taxon>Thermoleophilia</taxon>
        <taxon>Solirubrobacterales</taxon>
        <taxon>Paraconexibacteraceae</taxon>
        <taxon>Paraconexibacter</taxon>
    </lineage>
</organism>
<dbReference type="EMBL" id="CP114014">
    <property type="protein sequence ID" value="XAY04384.1"/>
    <property type="molecule type" value="Genomic_DNA"/>
</dbReference>
<dbReference type="PANTHER" id="PTHR10094:SF25">
    <property type="entry name" value="SCP2 STEROL-BINDING DOMAIN-CONTAINING PROTEIN 1"/>
    <property type="match status" value="1"/>
</dbReference>
<dbReference type="PANTHER" id="PTHR10094">
    <property type="entry name" value="STEROL CARRIER PROTEIN 2 SCP-2 FAMILY PROTEIN"/>
    <property type="match status" value="1"/>
</dbReference>
<dbReference type="SUPFAM" id="SSF55718">
    <property type="entry name" value="SCP-like"/>
    <property type="match status" value="2"/>
</dbReference>
<dbReference type="GO" id="GO:0005829">
    <property type="term" value="C:cytosol"/>
    <property type="evidence" value="ECO:0007669"/>
    <property type="project" value="TreeGrafter"/>
</dbReference>
<dbReference type="InterPro" id="IPR003033">
    <property type="entry name" value="SCP2_sterol-bd_dom"/>
</dbReference>
<protein>
    <recommendedName>
        <fullName evidence="1">SCP2 domain-containing protein</fullName>
    </recommendedName>
</protein>
<dbReference type="KEGG" id="parq:DSM112329_01217"/>
<proteinExistence type="predicted"/>
<feature type="domain" description="SCP2" evidence="1">
    <location>
        <begin position="222"/>
        <end position="322"/>
    </location>
</feature>
<feature type="domain" description="SCP2" evidence="1">
    <location>
        <begin position="104"/>
        <end position="161"/>
    </location>
</feature>
<gene>
    <name evidence="2" type="ORF">DSM112329_01217</name>
</gene>
<dbReference type="AlphaFoldDB" id="A0AAU7ARV3"/>